<dbReference type="RefSeq" id="WP_258547491.1">
    <property type="nucleotide sequence ID" value="NZ_LEPB01000004.1"/>
</dbReference>
<organism evidence="2 3">
    <name type="scientific">Enterococcus durans</name>
    <dbReference type="NCBI Taxonomy" id="53345"/>
    <lineage>
        <taxon>Bacteria</taxon>
        <taxon>Bacillati</taxon>
        <taxon>Bacillota</taxon>
        <taxon>Bacilli</taxon>
        <taxon>Lactobacillales</taxon>
        <taxon>Enterococcaceae</taxon>
        <taxon>Enterococcus</taxon>
    </lineage>
</organism>
<dbReference type="EMBL" id="LEPB01000004">
    <property type="protein sequence ID" value="RCA11201.1"/>
    <property type="molecule type" value="Genomic_DNA"/>
</dbReference>
<keyword evidence="1" id="KW-0812">Transmembrane</keyword>
<evidence type="ECO:0000256" key="1">
    <source>
        <dbReference type="SAM" id="Phobius"/>
    </source>
</evidence>
<dbReference type="AlphaFoldDB" id="A0A367CEZ6"/>
<feature type="transmembrane region" description="Helical" evidence="1">
    <location>
        <begin position="103"/>
        <end position="128"/>
    </location>
</feature>
<feature type="transmembrane region" description="Helical" evidence="1">
    <location>
        <begin position="41"/>
        <end position="57"/>
    </location>
</feature>
<keyword evidence="1" id="KW-0472">Membrane</keyword>
<comment type="caution">
    <text evidence="2">The sequence shown here is derived from an EMBL/GenBank/DDBJ whole genome shotgun (WGS) entry which is preliminary data.</text>
</comment>
<name>A0A367CEZ6_9ENTE</name>
<proteinExistence type="predicted"/>
<evidence type="ECO:0000313" key="3">
    <source>
        <dbReference type="Proteomes" id="UP000252797"/>
    </source>
</evidence>
<feature type="transmembrane region" description="Helical" evidence="1">
    <location>
        <begin position="12"/>
        <end position="29"/>
    </location>
</feature>
<reference evidence="2 3" key="1">
    <citation type="submission" date="2015-06" db="EMBL/GenBank/DDBJ databases">
        <title>The Genome Sequence of Enterococcus durans 4EA1.</title>
        <authorList>
            <consortium name="The Broad Institute Genomics Platform"/>
            <consortium name="The Broad Institute Genome Sequencing Center for Infectious Disease"/>
            <person name="Earl A.M."/>
            <person name="Van Tyne D."/>
            <person name="Lebreton F."/>
            <person name="Saavedra J.T."/>
            <person name="Gilmore M.S."/>
            <person name="Manson Mcguire A."/>
            <person name="Clock S."/>
            <person name="Crupain M."/>
            <person name="Rangan U."/>
            <person name="Young S."/>
            <person name="Abouelleil A."/>
            <person name="Cao P."/>
            <person name="Chapman S.B."/>
            <person name="Griggs A."/>
            <person name="Priest M."/>
            <person name="Shea T."/>
            <person name="Wortman J."/>
            <person name="Nusbaum C."/>
            <person name="Birren B."/>
        </authorList>
    </citation>
    <scope>NUCLEOTIDE SEQUENCE [LARGE SCALE GENOMIC DNA]</scope>
    <source>
        <strain evidence="2 3">4EA1</strain>
    </source>
</reference>
<dbReference type="Proteomes" id="UP000252797">
    <property type="component" value="Unassembled WGS sequence"/>
</dbReference>
<accession>A0A367CEZ6</accession>
<feature type="transmembrane region" description="Helical" evidence="1">
    <location>
        <begin position="134"/>
        <end position="156"/>
    </location>
</feature>
<gene>
    <name evidence="2" type="ORF">EA71_01956</name>
</gene>
<keyword evidence="1" id="KW-1133">Transmembrane helix</keyword>
<evidence type="ECO:0000313" key="2">
    <source>
        <dbReference type="EMBL" id="RCA11201.1"/>
    </source>
</evidence>
<sequence length="386" mass="45778">MFDYVKENPEEFIAVFTVLSALLLNLLGFGDEEIQKKKLKIILLSYGIVLMLILSMGEQATLFLLLLNISLFLFGGLLHGTNENQDLEKELGLFHFFIYNSSAWFLLTQNYILLNGTIILFILIPIIHFFNVNLFFTTIILVCVSINMLFIQYLLVIKDYFGLERFDKVLKELCKNKEVALNMETPQNCLISLEDDVNEMLSFILYCEDKNFFERKSNTINLVDLKMRFNKQSIFKDKIVIDAESRKKQYIRGYSTIEQQVVRQFSMTPYSYRYTIRRKIFNDWLYTPLFCKSICNRKARTYGKKKKKAARKELMWNLKYMLLIQYFTVVLKKPKNSKDLIKEMAKQSRVSVQVYEKMYSIFKDSDESNYYIQQINDNASRNFNFY</sequence>
<protein>
    <submittedName>
        <fullName evidence="2">Uncharacterized protein</fullName>
    </submittedName>
</protein>